<evidence type="ECO:0000313" key="2">
    <source>
        <dbReference type="EMBL" id="EEC49452.1"/>
    </source>
</evidence>
<keyword evidence="3" id="KW-1185">Reference proteome</keyword>
<reference evidence="3" key="2">
    <citation type="submission" date="2008-08" db="EMBL/GenBank/DDBJ databases">
        <authorList>
            <consortium name="Diatom Consortium"/>
            <person name="Grigoriev I."/>
            <person name="Grimwood J."/>
            <person name="Kuo A."/>
            <person name="Otillar R.P."/>
            <person name="Salamov A."/>
            <person name="Detter J.C."/>
            <person name="Lindquist E."/>
            <person name="Shapiro H."/>
            <person name="Lucas S."/>
            <person name="Glavina del Rio T."/>
            <person name="Pitluck S."/>
            <person name="Rokhsar D."/>
            <person name="Bowler C."/>
        </authorList>
    </citation>
    <scope>GENOME REANNOTATION</scope>
    <source>
        <strain evidence="3">CCAP 1055/1</strain>
    </source>
</reference>
<sequence>MAEEIQKQYGCSYTQDHQHDEDVRHNEDLPFAITEHQPLHLDCSSEFLPHIPSVVQKRHGEVSQESSERVTPHLATSITSVRTDDQSLATSSAEYHQHSLIQPDFNLVEDAASMIDPNASLQLGASQQRKAYVQQHQSNDRHEMDGQSPTLSSLWDHADDRIPIHNRANLRLQAFPEDDTTVASTKGNSMICSFPDLHNPNLTPHLTTRTRQNHWIPIRNPFIFGAAGSLVPTARVLSEERRLASLAGATASVTGDKSFVVHIDFAVPSGFREVLDVIGNPDMLQLWCDPIRDLIITSSSEGAKNALYREGGGPSSRNRAYEGEWIDATATQLVAPANTSVVFRAGRILSAMMGFPVYGTITMFVERQRGQVSLTIGPFPGNTEVCHKIKVTETGPQKIRIADEVQLGRKEHGDCIGRAFDWMQTFFLPSTDDYIDQVLSSMARLRFLIENGEATAPAAVDHSLISPLLSPSA</sequence>
<feature type="region of interest" description="Disordered" evidence="1">
    <location>
        <begin position="128"/>
        <end position="153"/>
    </location>
</feature>
<feature type="compositionally biased region" description="Polar residues" evidence="1">
    <location>
        <begin position="128"/>
        <end position="137"/>
    </location>
</feature>
<evidence type="ECO:0000313" key="3">
    <source>
        <dbReference type="Proteomes" id="UP000000759"/>
    </source>
</evidence>
<dbReference type="EMBL" id="CM000608">
    <property type="protein sequence ID" value="EEC49452.1"/>
    <property type="molecule type" value="Genomic_DNA"/>
</dbReference>
<dbReference type="OrthoDB" id="48583at2759"/>
<dbReference type="GeneID" id="7199545"/>
<proteinExistence type="predicted"/>
<protein>
    <submittedName>
        <fullName evidence="2">Uncharacterized protein</fullName>
    </submittedName>
</protein>
<reference evidence="2 3" key="1">
    <citation type="journal article" date="2008" name="Nature">
        <title>The Phaeodactylum genome reveals the evolutionary history of diatom genomes.</title>
        <authorList>
            <person name="Bowler C."/>
            <person name="Allen A.E."/>
            <person name="Badger J.H."/>
            <person name="Grimwood J."/>
            <person name="Jabbari K."/>
            <person name="Kuo A."/>
            <person name="Maheswari U."/>
            <person name="Martens C."/>
            <person name="Maumus F."/>
            <person name="Otillar R.P."/>
            <person name="Rayko E."/>
            <person name="Salamov A."/>
            <person name="Vandepoele K."/>
            <person name="Beszteri B."/>
            <person name="Gruber A."/>
            <person name="Heijde M."/>
            <person name="Katinka M."/>
            <person name="Mock T."/>
            <person name="Valentin K."/>
            <person name="Verret F."/>
            <person name="Berges J.A."/>
            <person name="Brownlee C."/>
            <person name="Cadoret J.P."/>
            <person name="Chiovitti A."/>
            <person name="Choi C.J."/>
            <person name="Coesel S."/>
            <person name="De Martino A."/>
            <person name="Detter J.C."/>
            <person name="Durkin C."/>
            <person name="Falciatore A."/>
            <person name="Fournet J."/>
            <person name="Haruta M."/>
            <person name="Huysman M.J."/>
            <person name="Jenkins B.D."/>
            <person name="Jiroutova K."/>
            <person name="Jorgensen R.E."/>
            <person name="Joubert Y."/>
            <person name="Kaplan A."/>
            <person name="Kroger N."/>
            <person name="Kroth P.G."/>
            <person name="La Roche J."/>
            <person name="Lindquist E."/>
            <person name="Lommer M."/>
            <person name="Martin-Jezequel V."/>
            <person name="Lopez P.J."/>
            <person name="Lucas S."/>
            <person name="Mangogna M."/>
            <person name="McGinnis K."/>
            <person name="Medlin L.K."/>
            <person name="Montsant A."/>
            <person name="Oudot-Le Secq M.P."/>
            <person name="Napoli C."/>
            <person name="Obornik M."/>
            <person name="Parker M.S."/>
            <person name="Petit J.L."/>
            <person name="Porcel B.M."/>
            <person name="Poulsen N."/>
            <person name="Robison M."/>
            <person name="Rychlewski L."/>
            <person name="Rynearson T.A."/>
            <person name="Schmutz J."/>
            <person name="Shapiro H."/>
            <person name="Siaut M."/>
            <person name="Stanley M."/>
            <person name="Sussman M.R."/>
            <person name="Taylor A.R."/>
            <person name="Vardi A."/>
            <person name="von Dassow P."/>
            <person name="Vyverman W."/>
            <person name="Willis A."/>
            <person name="Wyrwicz L.S."/>
            <person name="Rokhsar D.S."/>
            <person name="Weissenbach J."/>
            <person name="Armbrust E.V."/>
            <person name="Green B.R."/>
            <person name="Van de Peer Y."/>
            <person name="Grigoriev I.V."/>
        </authorList>
    </citation>
    <scope>NUCLEOTIDE SEQUENCE [LARGE SCALE GENOMIC DNA]</scope>
    <source>
        <strain evidence="2 3">CCAP 1055/1</strain>
    </source>
</reference>
<gene>
    <name evidence="2" type="ORF">PHATRDRAFT_44823</name>
</gene>
<accession>B7FVS2</accession>
<name>B7FVS2_PHATC</name>
<evidence type="ECO:0000256" key="1">
    <source>
        <dbReference type="SAM" id="MobiDB-lite"/>
    </source>
</evidence>
<dbReference type="KEGG" id="pti:PHATRDRAFT_44823"/>
<organism evidence="2 3">
    <name type="scientific">Phaeodactylum tricornutum (strain CCAP 1055/1)</name>
    <dbReference type="NCBI Taxonomy" id="556484"/>
    <lineage>
        <taxon>Eukaryota</taxon>
        <taxon>Sar</taxon>
        <taxon>Stramenopiles</taxon>
        <taxon>Ochrophyta</taxon>
        <taxon>Bacillariophyta</taxon>
        <taxon>Bacillariophyceae</taxon>
        <taxon>Bacillariophycidae</taxon>
        <taxon>Naviculales</taxon>
        <taxon>Phaeodactylaceae</taxon>
        <taxon>Phaeodactylum</taxon>
    </lineage>
</organism>
<dbReference type="AlphaFoldDB" id="B7FVS2"/>
<dbReference type="RefSeq" id="XP_002178754.1">
    <property type="nucleotide sequence ID" value="XM_002178718.1"/>
</dbReference>
<dbReference type="InParanoid" id="B7FVS2"/>
<dbReference type="eggNOG" id="ENOG502SV28">
    <property type="taxonomic scope" value="Eukaryota"/>
</dbReference>
<dbReference type="PaxDb" id="2850-Phatr44823"/>
<dbReference type="HOGENOM" id="CLU_272433_0_0_1"/>
<dbReference type="Proteomes" id="UP000000759">
    <property type="component" value="Chromosome 5"/>
</dbReference>